<dbReference type="Proteomes" id="UP000004810">
    <property type="component" value="Unassembled WGS sequence"/>
</dbReference>
<evidence type="ECO:0000313" key="2">
    <source>
        <dbReference type="Proteomes" id="UP000004810"/>
    </source>
</evidence>
<organism evidence="1 2">
    <name type="scientific">Wuchereria bancrofti</name>
    <dbReference type="NCBI Taxonomy" id="6293"/>
    <lineage>
        <taxon>Eukaryota</taxon>
        <taxon>Metazoa</taxon>
        <taxon>Ecdysozoa</taxon>
        <taxon>Nematoda</taxon>
        <taxon>Chromadorea</taxon>
        <taxon>Rhabditida</taxon>
        <taxon>Spirurina</taxon>
        <taxon>Spiruromorpha</taxon>
        <taxon>Filarioidea</taxon>
        <taxon>Onchocercidae</taxon>
        <taxon>Wuchereria</taxon>
    </lineage>
</organism>
<evidence type="ECO:0000313" key="1">
    <source>
        <dbReference type="EMBL" id="EJW83437.1"/>
    </source>
</evidence>
<reference evidence="2" key="1">
    <citation type="submission" date="2012-08" db="EMBL/GenBank/DDBJ databases">
        <title>The Genome Sequence of Wuchereria bancrofti.</title>
        <authorList>
            <person name="Nutman T.B."/>
            <person name="Fink D.L."/>
            <person name="Russ C."/>
            <person name="Young S."/>
            <person name="Zeng Q."/>
            <person name="Koehrsen M."/>
            <person name="Alvarado L."/>
            <person name="Berlin A."/>
            <person name="Chapman S.B."/>
            <person name="Chen Z."/>
            <person name="Freedman E."/>
            <person name="Gellesch M."/>
            <person name="Goldberg J."/>
            <person name="Griggs A."/>
            <person name="Gujja S."/>
            <person name="Heilman E.R."/>
            <person name="Heiman D."/>
            <person name="Hepburn T."/>
            <person name="Howarth C."/>
            <person name="Jen D."/>
            <person name="Larson L."/>
            <person name="Lewis B."/>
            <person name="Mehta T."/>
            <person name="Park D."/>
            <person name="Pearson M."/>
            <person name="Roberts A."/>
            <person name="Saif S."/>
            <person name="Shea T."/>
            <person name="Shenoy N."/>
            <person name="Sisk P."/>
            <person name="Stolte C."/>
            <person name="Sykes S."/>
            <person name="Walk T."/>
            <person name="White J."/>
            <person name="Yandava C."/>
            <person name="Haas B."/>
            <person name="Henn M.R."/>
            <person name="Nusbaum C."/>
            <person name="Birren B."/>
        </authorList>
    </citation>
    <scope>NUCLEOTIDE SEQUENCE [LARGE SCALE GENOMIC DNA]</scope>
    <source>
        <strain evidence="2">NA</strain>
    </source>
</reference>
<name>J9F1V8_WUCBA</name>
<sequence length="117" mass="13302">MSELYKCLEYEISFWSEEFDDLVQWPSSGKTLSTICCASGYNMTSGYGGKWLQEQLVASDRWLQQQVVASDHRSTWWRVATVTGGYSSKWLKVVTVTGGCNRWLQVVTVACGSEWLQ</sequence>
<comment type="caution">
    <text evidence="1">The sequence shown here is derived from an EMBL/GenBank/DDBJ whole genome shotgun (WGS) entry which is preliminary data.</text>
</comment>
<accession>J9F1V8</accession>
<dbReference type="EMBL" id="ADBV01002208">
    <property type="protein sequence ID" value="EJW83437.1"/>
    <property type="molecule type" value="Genomic_DNA"/>
</dbReference>
<proteinExistence type="predicted"/>
<dbReference type="AlphaFoldDB" id="J9F1V8"/>
<gene>
    <name evidence="1" type="ORF">WUBG_05652</name>
</gene>
<protein>
    <submittedName>
        <fullName evidence="1">Uncharacterized protein</fullName>
    </submittedName>
</protein>